<name>A0A177EET6_9MICR</name>
<evidence type="ECO:0000313" key="5">
    <source>
        <dbReference type="Proteomes" id="UP000185944"/>
    </source>
</evidence>
<evidence type="ECO:0000256" key="1">
    <source>
        <dbReference type="SAM" id="MobiDB-lite"/>
    </source>
</evidence>
<keyword evidence="2" id="KW-0812">Transmembrane</keyword>
<dbReference type="RefSeq" id="XP_067544732.1">
    <property type="nucleotide sequence ID" value="XM_067689435.1"/>
</dbReference>
<comment type="caution">
    <text evidence="4">The sequence shown here is derived from an EMBL/GenBank/DDBJ whole genome shotgun (WGS) entry which is preliminary data.</text>
</comment>
<dbReference type="GeneID" id="93648367"/>
<feature type="transmembrane region" description="Helical" evidence="2">
    <location>
        <begin position="139"/>
        <end position="162"/>
    </location>
</feature>
<keyword evidence="5" id="KW-1185">Reference proteome</keyword>
<feature type="region of interest" description="Disordered" evidence="1">
    <location>
        <begin position="54"/>
        <end position="125"/>
    </location>
</feature>
<keyword evidence="2" id="KW-0472">Membrane</keyword>
<gene>
    <name evidence="4" type="ORF">NEDG_02017</name>
</gene>
<organism evidence="4 5">
    <name type="scientific">Nematocida displodere</name>
    <dbReference type="NCBI Taxonomy" id="1805483"/>
    <lineage>
        <taxon>Eukaryota</taxon>
        <taxon>Fungi</taxon>
        <taxon>Fungi incertae sedis</taxon>
        <taxon>Microsporidia</taxon>
        <taxon>Nematocida</taxon>
    </lineage>
</organism>
<feature type="compositionally biased region" description="Basic and acidic residues" evidence="1">
    <location>
        <begin position="100"/>
        <end position="109"/>
    </location>
</feature>
<proteinExistence type="predicted"/>
<feature type="chain" id="PRO_5008060328" evidence="3">
    <location>
        <begin position="28"/>
        <end position="165"/>
    </location>
</feature>
<reference evidence="4 5" key="1">
    <citation type="submission" date="2016-02" db="EMBL/GenBank/DDBJ databases">
        <title>Discovery of a natural microsporidian pathogen with a broad tissue tropism in Caenorhabditis elegans.</title>
        <authorList>
            <person name="Luallen R.J."/>
            <person name="Reinke A.W."/>
            <person name="Tong L."/>
            <person name="Botts M.R."/>
            <person name="Felix M.-A."/>
            <person name="Troemel E.R."/>
        </authorList>
    </citation>
    <scope>NUCLEOTIDE SEQUENCE [LARGE SCALE GENOMIC DNA]</scope>
    <source>
        <strain evidence="4 5">JUm2807</strain>
    </source>
</reference>
<dbReference type="VEuPathDB" id="MicrosporidiaDB:NEDG_02017"/>
<dbReference type="Proteomes" id="UP000185944">
    <property type="component" value="Unassembled WGS sequence"/>
</dbReference>
<accession>A0A177EET6</accession>
<keyword evidence="3" id="KW-0732">Signal</keyword>
<sequence>MAELSRVNKAAFIATVMCLGVLGKCSSSEDEDCSVTITVVADVHRSLDGEIVYGPPRTNLTPGQGHNRAIRVQPLTPDPSQDLLRKAPPSPAHTLTPPSKDSDYPEHNEQFPFHPSRPPKASTFNMDMPDVSTHQPSDLSLPTVVVGAAFLVLSGIVLYMGVWTR</sequence>
<evidence type="ECO:0000256" key="2">
    <source>
        <dbReference type="SAM" id="Phobius"/>
    </source>
</evidence>
<feature type="signal peptide" evidence="3">
    <location>
        <begin position="1"/>
        <end position="27"/>
    </location>
</feature>
<keyword evidence="2" id="KW-1133">Transmembrane helix</keyword>
<evidence type="ECO:0000313" key="4">
    <source>
        <dbReference type="EMBL" id="OAG30475.1"/>
    </source>
</evidence>
<dbReference type="AlphaFoldDB" id="A0A177EET6"/>
<dbReference type="EMBL" id="LTDL01000028">
    <property type="protein sequence ID" value="OAG30475.1"/>
    <property type="molecule type" value="Genomic_DNA"/>
</dbReference>
<protein>
    <submittedName>
        <fullName evidence="4">Uncharacterized protein</fullName>
    </submittedName>
</protein>
<evidence type="ECO:0000256" key="3">
    <source>
        <dbReference type="SAM" id="SignalP"/>
    </source>
</evidence>